<evidence type="ECO:0000313" key="7">
    <source>
        <dbReference type="EMBL" id="OCH92425.1"/>
    </source>
</evidence>
<keyword evidence="3" id="KW-0256">Endoplasmic reticulum</keyword>
<sequence length="106" mass="12377">MVNQLEFWKQTPTTRAALLGIDLPYRAPRSGPAALLWRKRIWFETTFGFSFLEPWEKVMMVTIVYTLLTLVLTGLYKFLPQYLTLLQRRTAYYLHGHEDGAHSLGL</sequence>
<evidence type="ECO:0000256" key="4">
    <source>
        <dbReference type="ARBA" id="ARBA00022989"/>
    </source>
</evidence>
<evidence type="ECO:0000256" key="3">
    <source>
        <dbReference type="ARBA" id="ARBA00022824"/>
    </source>
</evidence>
<reference evidence="7 8" key="1">
    <citation type="submission" date="2016-07" db="EMBL/GenBank/DDBJ databases">
        <title>Draft genome of the white-rot fungus Obba rivulosa 3A-2.</title>
        <authorList>
            <consortium name="DOE Joint Genome Institute"/>
            <person name="Miettinen O."/>
            <person name="Riley R."/>
            <person name="Acob R."/>
            <person name="Barry K."/>
            <person name="Cullen D."/>
            <person name="De Vries R."/>
            <person name="Hainaut M."/>
            <person name="Hatakka A."/>
            <person name="Henrissat B."/>
            <person name="Hilden K."/>
            <person name="Kuo R."/>
            <person name="Labutti K."/>
            <person name="Lipzen A."/>
            <person name="Makela M.R."/>
            <person name="Sandor L."/>
            <person name="Spatafora J.W."/>
            <person name="Grigoriev I.V."/>
            <person name="Hibbett D.S."/>
        </authorList>
    </citation>
    <scope>NUCLEOTIDE SEQUENCE [LARGE SCALE GENOMIC DNA]</scope>
    <source>
        <strain evidence="7 8">3A-2</strain>
    </source>
</reference>
<name>A0A8E2DLD4_9APHY</name>
<keyword evidence="5 6" id="KW-0472">Membrane</keyword>
<keyword evidence="8" id="KW-1185">Reference proteome</keyword>
<dbReference type="OrthoDB" id="202672at2759"/>
<feature type="transmembrane region" description="Helical" evidence="6">
    <location>
        <begin position="58"/>
        <end position="79"/>
    </location>
</feature>
<keyword evidence="2 6" id="KW-0812">Transmembrane</keyword>
<evidence type="ECO:0000256" key="1">
    <source>
        <dbReference type="ARBA" id="ARBA00004477"/>
    </source>
</evidence>
<proteinExistence type="predicted"/>
<accession>A0A8E2DLD4</accession>
<dbReference type="InterPro" id="IPR024512">
    <property type="entry name" value="Ser_palmitoyltrfase_ssu-like"/>
</dbReference>
<keyword evidence="4 6" id="KW-1133">Transmembrane helix</keyword>
<dbReference type="GO" id="GO:0005789">
    <property type="term" value="C:endoplasmic reticulum membrane"/>
    <property type="evidence" value="ECO:0007669"/>
    <property type="project" value="UniProtKB-SubCell"/>
</dbReference>
<dbReference type="AlphaFoldDB" id="A0A8E2DLD4"/>
<comment type="subcellular location">
    <subcellularLocation>
        <location evidence="1">Endoplasmic reticulum membrane</location>
        <topology evidence="1">Multi-pass membrane protein</topology>
    </subcellularLocation>
</comment>
<evidence type="ECO:0000256" key="5">
    <source>
        <dbReference type="ARBA" id="ARBA00023136"/>
    </source>
</evidence>
<organism evidence="7 8">
    <name type="scientific">Obba rivulosa</name>
    <dbReference type="NCBI Taxonomy" id="1052685"/>
    <lineage>
        <taxon>Eukaryota</taxon>
        <taxon>Fungi</taxon>
        <taxon>Dikarya</taxon>
        <taxon>Basidiomycota</taxon>
        <taxon>Agaricomycotina</taxon>
        <taxon>Agaricomycetes</taxon>
        <taxon>Polyporales</taxon>
        <taxon>Gelatoporiaceae</taxon>
        <taxon>Obba</taxon>
    </lineage>
</organism>
<dbReference type="EMBL" id="KV722369">
    <property type="protein sequence ID" value="OCH92425.1"/>
    <property type="molecule type" value="Genomic_DNA"/>
</dbReference>
<dbReference type="Proteomes" id="UP000250043">
    <property type="component" value="Unassembled WGS sequence"/>
</dbReference>
<evidence type="ECO:0000313" key="8">
    <source>
        <dbReference type="Proteomes" id="UP000250043"/>
    </source>
</evidence>
<protein>
    <submittedName>
        <fullName evidence="7">Uncharacterized protein</fullName>
    </submittedName>
</protein>
<dbReference type="Pfam" id="PF11779">
    <property type="entry name" value="SPT_ssu-like"/>
    <property type="match status" value="1"/>
</dbReference>
<evidence type="ECO:0000256" key="2">
    <source>
        <dbReference type="ARBA" id="ARBA00022692"/>
    </source>
</evidence>
<gene>
    <name evidence="7" type="ORF">OBBRIDRAFT_726809</name>
</gene>
<evidence type="ECO:0000256" key="6">
    <source>
        <dbReference type="SAM" id="Phobius"/>
    </source>
</evidence>